<dbReference type="HAMAP" id="MF_01986">
    <property type="entry name" value="ubiX_pad_yclB"/>
    <property type="match status" value="1"/>
</dbReference>
<dbReference type="EMBL" id="BAAANN010000015">
    <property type="protein sequence ID" value="GAA1964926.1"/>
    <property type="molecule type" value="Genomic_DNA"/>
</dbReference>
<reference evidence="8" key="1">
    <citation type="journal article" date="2019" name="Int. J. Syst. Evol. Microbiol.">
        <title>The Global Catalogue of Microorganisms (GCM) 10K type strain sequencing project: providing services to taxonomists for standard genome sequencing and annotation.</title>
        <authorList>
            <consortium name="The Broad Institute Genomics Platform"/>
            <consortium name="The Broad Institute Genome Sequencing Center for Infectious Disease"/>
            <person name="Wu L."/>
            <person name="Ma J."/>
        </authorList>
    </citation>
    <scope>NUCLEOTIDE SEQUENCE [LARGE SCALE GENOMIC DNA]</scope>
    <source>
        <strain evidence="8">JCM 14545</strain>
    </source>
</reference>
<feature type="binding site" evidence="5">
    <location>
        <begin position="9"/>
        <end position="11"/>
    </location>
    <ligand>
        <name>FMN</name>
        <dbReference type="ChEBI" id="CHEBI:58210"/>
    </ligand>
</feature>
<proteinExistence type="inferred from homology"/>
<keyword evidence="3 5" id="KW-0288">FMN</keyword>
<dbReference type="InterPro" id="IPR036551">
    <property type="entry name" value="Flavin_trans-like"/>
</dbReference>
<keyword evidence="5" id="KW-0216">Detoxification</keyword>
<comment type="caution">
    <text evidence="7">The sequence shown here is derived from an EMBL/GenBank/DDBJ whole genome shotgun (WGS) entry which is preliminary data.</text>
</comment>
<keyword evidence="4 5" id="KW-0808">Transferase</keyword>
<comment type="similarity">
    <text evidence="5">Belongs to the UbiX/PAD1 family. YclB subfamily.</text>
</comment>
<dbReference type="Gene3D" id="3.40.50.1950">
    <property type="entry name" value="Flavin prenyltransferase-like"/>
    <property type="match status" value="1"/>
</dbReference>
<evidence type="ECO:0000256" key="4">
    <source>
        <dbReference type="ARBA" id="ARBA00022679"/>
    </source>
</evidence>
<organism evidence="7 8">
    <name type="scientific">Amycolatopsis minnesotensis</name>
    <dbReference type="NCBI Taxonomy" id="337894"/>
    <lineage>
        <taxon>Bacteria</taxon>
        <taxon>Bacillati</taxon>
        <taxon>Actinomycetota</taxon>
        <taxon>Actinomycetes</taxon>
        <taxon>Pseudonocardiales</taxon>
        <taxon>Pseudonocardiaceae</taxon>
        <taxon>Amycolatopsis</taxon>
    </lineage>
</organism>
<name>A0ABP5CJG0_9PSEU</name>
<dbReference type="PANTHER" id="PTHR43374:SF1">
    <property type="entry name" value="FLAVIN PRENYLTRANSFERASE PAD1, MITOCHONDRIAL"/>
    <property type="match status" value="1"/>
</dbReference>
<evidence type="ECO:0000256" key="2">
    <source>
        <dbReference type="ARBA" id="ARBA00022630"/>
    </source>
</evidence>
<gene>
    <name evidence="7" type="ORF">GCM10009754_41150</name>
</gene>
<dbReference type="NCBIfam" id="NF004685">
    <property type="entry name" value="PRK06029.1"/>
    <property type="match status" value="1"/>
</dbReference>
<feature type="binding site" evidence="5">
    <location>
        <position position="121"/>
    </location>
    <ligand>
        <name>FMN</name>
        <dbReference type="ChEBI" id="CHEBI:58210"/>
    </ligand>
</feature>
<accession>A0ABP5CJG0</accession>
<evidence type="ECO:0000259" key="6">
    <source>
        <dbReference type="Pfam" id="PF02441"/>
    </source>
</evidence>
<keyword evidence="1 5" id="KW-0637">Prenyltransferase</keyword>
<keyword evidence="2 5" id="KW-0285">Flavoprotein</keyword>
<comment type="function">
    <text evidence="5">Involved in the non-oxidative decarboxylation and detoxification of phenolic derivatives. Flavin prenyltransferase that catalyzes the synthesis of the prenylated FMN cofactor (prenyl-FMN) for phenolic acid decarboxylase.</text>
</comment>
<dbReference type="EC" id="2.5.1.129" evidence="5"/>
<feature type="binding site" evidence="5">
    <location>
        <begin position="86"/>
        <end position="89"/>
    </location>
    <ligand>
        <name>FMN</name>
        <dbReference type="ChEBI" id="CHEBI:58210"/>
    </ligand>
</feature>
<evidence type="ECO:0000313" key="8">
    <source>
        <dbReference type="Proteomes" id="UP001501116"/>
    </source>
</evidence>
<protein>
    <recommendedName>
        <fullName evidence="5">Probable UbiX-like flavin prenyltransferase</fullName>
        <ecNumber evidence="5">2.5.1.129</ecNumber>
    </recommendedName>
    <alternativeName>
        <fullName evidence="5">Phenolic acid decarboxylase subunit B</fullName>
        <shortName evidence="5">PAD</shortName>
    </alternativeName>
</protein>
<dbReference type="InterPro" id="IPR032901">
    <property type="entry name" value="UbiX_pad_YclB"/>
</dbReference>
<comment type="catalytic activity">
    <reaction evidence="5">
        <text>dimethylallyl phosphate + FMNH2 = prenylated FMNH2 + phosphate</text>
        <dbReference type="Rhea" id="RHEA:37743"/>
        <dbReference type="ChEBI" id="CHEBI:43474"/>
        <dbReference type="ChEBI" id="CHEBI:57618"/>
        <dbReference type="ChEBI" id="CHEBI:87467"/>
        <dbReference type="ChEBI" id="CHEBI:88052"/>
        <dbReference type="EC" id="2.5.1.129"/>
    </reaction>
</comment>
<dbReference type="Pfam" id="PF02441">
    <property type="entry name" value="Flavoprotein"/>
    <property type="match status" value="1"/>
</dbReference>
<feature type="binding site" evidence="5">
    <location>
        <position position="35"/>
    </location>
    <ligand>
        <name>FMN</name>
        <dbReference type="ChEBI" id="CHEBI:58210"/>
    </ligand>
</feature>
<dbReference type="Proteomes" id="UP001501116">
    <property type="component" value="Unassembled WGS sequence"/>
</dbReference>
<sequence length="199" mass="21500">MKLIVAITGASGAVLGVRVLAALRELGVETHLVLSKWGRATVELETDYTVAEVRAMADHSYAPGDQCAAIASGSFRTDGMVIVPCSMKTLAAVRMGYGDDLITRAADVALKERRRLVVVPRELPLSEIHLENMLALTRMGAVIAPPVPVFYTRPATVDDVVTQITARVLDQFGLELPQARRWTGLPEGQHLRSVTASAR</sequence>
<dbReference type="SUPFAM" id="SSF52507">
    <property type="entry name" value="Homo-oligomeric flavin-containing Cys decarboxylases, HFCD"/>
    <property type="match status" value="1"/>
</dbReference>
<evidence type="ECO:0000256" key="5">
    <source>
        <dbReference type="HAMAP-Rule" id="MF_01986"/>
    </source>
</evidence>
<dbReference type="InterPro" id="IPR003382">
    <property type="entry name" value="Flavoprotein"/>
</dbReference>
<dbReference type="RefSeq" id="WP_344420943.1">
    <property type="nucleotide sequence ID" value="NZ_BAAANN010000015.1"/>
</dbReference>
<feature type="domain" description="Flavoprotein" evidence="6">
    <location>
        <begin position="1"/>
        <end position="171"/>
    </location>
</feature>
<keyword evidence="5" id="KW-0058">Aromatic hydrocarbons catabolism</keyword>
<dbReference type="NCBIfam" id="TIGR00421">
    <property type="entry name" value="ubiX_pad"/>
    <property type="match status" value="1"/>
</dbReference>
<comment type="subunit">
    <text evidence="5">Homododecamer.</text>
</comment>
<evidence type="ECO:0000256" key="1">
    <source>
        <dbReference type="ARBA" id="ARBA00022602"/>
    </source>
</evidence>
<evidence type="ECO:0000313" key="7">
    <source>
        <dbReference type="EMBL" id="GAA1964926.1"/>
    </source>
</evidence>
<dbReference type="PANTHER" id="PTHR43374">
    <property type="entry name" value="FLAVIN PRENYLTRANSFERASE"/>
    <property type="match status" value="1"/>
</dbReference>
<dbReference type="HAMAP" id="MF_01984">
    <property type="entry name" value="ubiX_pad"/>
    <property type="match status" value="1"/>
</dbReference>
<dbReference type="InterPro" id="IPR004507">
    <property type="entry name" value="UbiX-like"/>
</dbReference>
<evidence type="ECO:0000256" key="3">
    <source>
        <dbReference type="ARBA" id="ARBA00022643"/>
    </source>
</evidence>
<keyword evidence="8" id="KW-1185">Reference proteome</keyword>